<comment type="function">
    <text evidence="6">DNA-dependent RNA polymerase which catalyzes the transcription of DNA into RNA using the four ribonucleoside triphosphates as substrates.</text>
</comment>
<dbReference type="PANTHER" id="PTHR12709">
    <property type="entry name" value="DNA-DIRECTED RNA POLYMERASE II, III"/>
    <property type="match status" value="1"/>
</dbReference>
<keyword evidence="4 6" id="KW-0804">Transcription</keyword>
<evidence type="ECO:0000256" key="7">
    <source>
        <dbReference type="SAM" id="MobiDB-lite"/>
    </source>
</evidence>
<feature type="domain" description="RNA polymerase III subunit Rpc25" evidence="9">
    <location>
        <begin position="83"/>
        <end position="198"/>
    </location>
</feature>
<evidence type="ECO:0000256" key="3">
    <source>
        <dbReference type="ARBA" id="ARBA00022478"/>
    </source>
</evidence>
<dbReference type="SUPFAM" id="SSF50249">
    <property type="entry name" value="Nucleic acid-binding proteins"/>
    <property type="match status" value="1"/>
</dbReference>
<dbReference type="Proteomes" id="UP000289323">
    <property type="component" value="Unassembled WGS sequence"/>
</dbReference>
<dbReference type="Gene3D" id="2.40.50.140">
    <property type="entry name" value="Nucleic acid-binding proteins"/>
    <property type="match status" value="1"/>
</dbReference>
<keyword evidence="5 6" id="KW-0539">Nucleus</keyword>
<dbReference type="SUPFAM" id="SSF88798">
    <property type="entry name" value="N-terminal, heterodimerisation domain of RBP7 (RpoE)"/>
    <property type="match status" value="1"/>
</dbReference>
<evidence type="ECO:0000259" key="8">
    <source>
        <dbReference type="Pfam" id="PF03876"/>
    </source>
</evidence>
<dbReference type="EMBL" id="OUUZ01000001">
    <property type="protein sequence ID" value="SPQ19379.1"/>
    <property type="molecule type" value="Genomic_DNA"/>
</dbReference>
<evidence type="ECO:0000313" key="10">
    <source>
        <dbReference type="EMBL" id="SPQ19379.1"/>
    </source>
</evidence>
<feature type="domain" description="RNA polymerase Rpb7-like N-terminal" evidence="8">
    <location>
        <begin position="9"/>
        <end position="64"/>
    </location>
</feature>
<comment type="similarity">
    <text evidence="2">Belongs to the eukaryotic RPB7/RPC8 RNA polymerase subunit family.</text>
</comment>
<keyword evidence="3 6" id="KW-0240">DNA-directed RNA polymerase</keyword>
<dbReference type="PANTHER" id="PTHR12709:SF1">
    <property type="entry name" value="DNA-DIRECTED RNA POLYMERASE III SUBUNIT RPC8"/>
    <property type="match status" value="1"/>
</dbReference>
<dbReference type="InterPro" id="IPR036898">
    <property type="entry name" value="RNA_pol_Rpb7-like_N_sf"/>
</dbReference>
<evidence type="ECO:0000256" key="5">
    <source>
        <dbReference type="ARBA" id="ARBA00023242"/>
    </source>
</evidence>
<dbReference type="FunFam" id="3.30.1490.120:FF:000001">
    <property type="entry name" value="DNA-directed RNA polymerase II subunit RPB7"/>
    <property type="match status" value="1"/>
</dbReference>
<protein>
    <recommendedName>
        <fullName evidence="6">DNA-directed RNA polymerase subunit</fullName>
    </recommendedName>
</protein>
<name>A0A3S5CW15_9PEZI</name>
<dbReference type="InterPro" id="IPR045113">
    <property type="entry name" value="Rpb7-like"/>
</dbReference>
<gene>
    <name evidence="10" type="ORF">TT172_LOCUS1798</name>
</gene>
<dbReference type="Pfam" id="PF08292">
    <property type="entry name" value="RNA_pol_Rbc25"/>
    <property type="match status" value="1"/>
</dbReference>
<dbReference type="AlphaFoldDB" id="A0A3S5CW15"/>
<sequence length="199" mass="22827">MFILTKIADLVQIAPHDFRKQSYVAIEDNINSKYANKVVQKIGLCICLWDILWTSEGLIGQGDGMVNVNVEFRMVVFRPFKGEVIVARITDQSSEGIYLATDFFDNIFVPWTELPEGSEFEPNENLWVWKEEDQVMYFDNNEMVRVKVISEEWHDQTPLKPIETEEGAEEQPAAVNSKPPYKITGSMNGPGLGCCLWWE</sequence>
<reference evidence="10 11" key="1">
    <citation type="submission" date="2018-04" db="EMBL/GenBank/DDBJ databases">
        <authorList>
            <person name="Huttner S."/>
            <person name="Dainat J."/>
        </authorList>
    </citation>
    <scope>NUCLEOTIDE SEQUENCE [LARGE SCALE GENOMIC DNA]</scope>
</reference>
<dbReference type="Gene3D" id="3.30.1490.120">
    <property type="entry name" value="RNA polymerase Rpb7-like, N-terminal domain"/>
    <property type="match status" value="1"/>
</dbReference>
<dbReference type="InterPro" id="IPR012340">
    <property type="entry name" value="NA-bd_OB-fold"/>
</dbReference>
<evidence type="ECO:0000259" key="9">
    <source>
        <dbReference type="Pfam" id="PF08292"/>
    </source>
</evidence>
<dbReference type="InterPro" id="IPR013238">
    <property type="entry name" value="RNA_pol_III_Rbc25"/>
</dbReference>
<feature type="region of interest" description="Disordered" evidence="7">
    <location>
        <begin position="162"/>
        <end position="181"/>
    </location>
</feature>
<proteinExistence type="inferred from homology"/>
<evidence type="ECO:0000313" key="11">
    <source>
        <dbReference type="Proteomes" id="UP000289323"/>
    </source>
</evidence>
<dbReference type="CDD" id="cd04330">
    <property type="entry name" value="RNAP_III_Rpc25_N"/>
    <property type="match status" value="1"/>
</dbReference>
<dbReference type="FunFam" id="2.40.50.140:FF:000221">
    <property type="entry name" value="DNA-directed RNA polymerase III subunit"/>
    <property type="match status" value="1"/>
</dbReference>
<evidence type="ECO:0000256" key="2">
    <source>
        <dbReference type="ARBA" id="ARBA00009307"/>
    </source>
</evidence>
<evidence type="ECO:0000256" key="4">
    <source>
        <dbReference type="ARBA" id="ARBA00023163"/>
    </source>
</evidence>
<dbReference type="GO" id="GO:0005666">
    <property type="term" value="C:RNA polymerase III complex"/>
    <property type="evidence" value="ECO:0007669"/>
    <property type="project" value="TreeGrafter"/>
</dbReference>
<comment type="subcellular location">
    <subcellularLocation>
        <location evidence="1 6">Nucleus</location>
    </subcellularLocation>
</comment>
<dbReference type="GO" id="GO:0006384">
    <property type="term" value="P:transcription initiation at RNA polymerase III promoter"/>
    <property type="evidence" value="ECO:0007669"/>
    <property type="project" value="TreeGrafter"/>
</dbReference>
<organism evidence="10 11">
    <name type="scientific">Thermothielavioides terrestris</name>
    <dbReference type="NCBI Taxonomy" id="2587410"/>
    <lineage>
        <taxon>Eukaryota</taxon>
        <taxon>Fungi</taxon>
        <taxon>Dikarya</taxon>
        <taxon>Ascomycota</taxon>
        <taxon>Pezizomycotina</taxon>
        <taxon>Sordariomycetes</taxon>
        <taxon>Sordariomycetidae</taxon>
        <taxon>Sordariales</taxon>
        <taxon>Chaetomiaceae</taxon>
        <taxon>Thermothielavioides</taxon>
    </lineage>
</organism>
<dbReference type="InterPro" id="IPR005576">
    <property type="entry name" value="Rpb7-like_N"/>
</dbReference>
<evidence type="ECO:0000256" key="1">
    <source>
        <dbReference type="ARBA" id="ARBA00004123"/>
    </source>
</evidence>
<dbReference type="Pfam" id="PF03876">
    <property type="entry name" value="SHS2_Rpb7-N"/>
    <property type="match status" value="1"/>
</dbReference>
<evidence type="ECO:0000256" key="6">
    <source>
        <dbReference type="RuleBase" id="RU369086"/>
    </source>
</evidence>
<accession>A0A3S5CW15</accession>